<organism evidence="1 4">
    <name type="scientific">Plasmodium ovale wallikeri</name>
    <dbReference type="NCBI Taxonomy" id="864142"/>
    <lineage>
        <taxon>Eukaryota</taxon>
        <taxon>Sar</taxon>
        <taxon>Alveolata</taxon>
        <taxon>Apicomplexa</taxon>
        <taxon>Aconoidasida</taxon>
        <taxon>Haemosporida</taxon>
        <taxon>Plasmodiidae</taxon>
        <taxon>Plasmodium</taxon>
        <taxon>Plasmodium (Plasmodium)</taxon>
    </lineage>
</organism>
<name>A0A1A8YW66_PLAOA</name>
<dbReference type="AlphaFoldDB" id="A0A1A8YW66"/>
<proteinExistence type="predicted"/>
<protein>
    <submittedName>
        <fullName evidence="1">Uncharacterized protein</fullName>
    </submittedName>
</protein>
<evidence type="ECO:0000313" key="3">
    <source>
        <dbReference type="Proteomes" id="UP000078550"/>
    </source>
</evidence>
<dbReference type="EMBL" id="FLRE01000108">
    <property type="protein sequence ID" value="SBT35882.1"/>
    <property type="molecule type" value="Genomic_DNA"/>
</dbReference>
<sequence length="127" mass="14101">MLSTEEAATELRKKKCSQVGAWSYEMIEQLTNEGETIRKPVFASANNTSSGKGKIKFPPPREAKKIFAELDYLPSLGRVITIFVTTKSISQQGGGGTALKYSDILYHFFAPLPSSKDKGFQKEVHDR</sequence>
<accession>A0A1A8YW66</accession>
<reference evidence="3 4" key="1">
    <citation type="submission" date="2016-05" db="EMBL/GenBank/DDBJ databases">
        <authorList>
            <person name="Naeem Raeece"/>
        </authorList>
    </citation>
    <scope>NUCLEOTIDE SEQUENCE [LARGE SCALE GENOMIC DNA]</scope>
</reference>
<evidence type="ECO:0000313" key="4">
    <source>
        <dbReference type="Proteomes" id="UP000078555"/>
    </source>
</evidence>
<gene>
    <name evidence="1" type="ORF">POVWA1_029170</name>
    <name evidence="2" type="ORF">POVWA2_027170</name>
</gene>
<keyword evidence="4" id="KW-1185">Reference proteome</keyword>
<dbReference type="EMBL" id="FLRD01000085">
    <property type="protein sequence ID" value="SBT35771.1"/>
    <property type="molecule type" value="Genomic_DNA"/>
</dbReference>
<dbReference type="Proteomes" id="UP000078550">
    <property type="component" value="Unassembled WGS sequence"/>
</dbReference>
<evidence type="ECO:0000313" key="2">
    <source>
        <dbReference type="EMBL" id="SBT35882.1"/>
    </source>
</evidence>
<evidence type="ECO:0000313" key="1">
    <source>
        <dbReference type="EMBL" id="SBT35771.1"/>
    </source>
</evidence>
<reference evidence="1" key="2">
    <citation type="submission" date="2016-05" db="EMBL/GenBank/DDBJ databases">
        <authorList>
            <person name="Lavstsen T."/>
            <person name="Jespersen J.S."/>
        </authorList>
    </citation>
    <scope>NUCLEOTIDE SEQUENCE [LARGE SCALE GENOMIC DNA]</scope>
</reference>
<dbReference type="Proteomes" id="UP000078555">
    <property type="component" value="Unassembled WGS sequence"/>
</dbReference>